<reference evidence="2 3" key="1">
    <citation type="journal article" date="2014" name="BMC Genomics">
        <title>Genome sequencing of four Aureobasidium pullulans varieties: biotechnological potential, stress tolerance, and description of new species.</title>
        <authorList>
            <person name="Gostin Ar C."/>
            <person name="Ohm R.A."/>
            <person name="Kogej T."/>
            <person name="Sonjak S."/>
            <person name="Turk M."/>
            <person name="Zajc J."/>
            <person name="Zalar P."/>
            <person name="Grube M."/>
            <person name="Sun H."/>
            <person name="Han J."/>
            <person name="Sharma A."/>
            <person name="Chiniquy J."/>
            <person name="Ngan C.Y."/>
            <person name="Lipzen A."/>
            <person name="Barry K."/>
            <person name="Grigoriev I.V."/>
            <person name="Gunde-Cimerman N."/>
        </authorList>
    </citation>
    <scope>NUCLEOTIDE SEQUENCE [LARGE SCALE GENOMIC DNA]</scope>
    <source>
        <strain evidence="2 3">EXF-150</strain>
    </source>
</reference>
<name>A0A074X7G8_AURPU</name>
<accession>A0A074X7G8</accession>
<dbReference type="Proteomes" id="UP000030706">
    <property type="component" value="Unassembled WGS sequence"/>
</dbReference>
<sequence length="466" mass="52256">MVSVDFLSIGELSKQRVSPSLILSSRTPKEEMVVDVESLAFCVDVFRISTSRNFVFLLSNIITKMTSPPTPSLGYGNDTGKELSLDQLVNILCTPANFEDGVVPTILVVHDRGTKGGDEERLRALGVEINRTFWHVVDTQTLAQYFKPHPCKGRKWSLDQTFDQVCGLGQMTTQSEITQNPNDRPLHHNAQDDAWVTSGSMIFMVETRATELGMSVMNGPKVYILGLDFEGGNGPTTEIGTAGVCSKGDAYLARTLRTSHTIISEFIDRHPHKRAQKDRMGINDEDPENYPRWNGHMGDLGVTKRIQQHKGREYMMSASSVIKPLEKAKKDFFDLFPAPPSTLQLSSRAYQLPISDPPAVLARATAARAAKLEAKRARGWREDGDRALWNTDLEQTIVEGRRWMHRPIWSRGSMWLLSTSRRRARPAWRRLPAYQRGVVIGKEALVTEASHGQERIASDEKEIKGQ</sequence>
<dbReference type="HOGENOM" id="CLU_586569_0_0_1"/>
<evidence type="ECO:0000256" key="1">
    <source>
        <dbReference type="SAM" id="MobiDB-lite"/>
    </source>
</evidence>
<dbReference type="AlphaFoldDB" id="A0A074X7G8"/>
<organism evidence="2 3">
    <name type="scientific">Aureobasidium pullulans EXF-150</name>
    <dbReference type="NCBI Taxonomy" id="1043002"/>
    <lineage>
        <taxon>Eukaryota</taxon>
        <taxon>Fungi</taxon>
        <taxon>Dikarya</taxon>
        <taxon>Ascomycota</taxon>
        <taxon>Pezizomycotina</taxon>
        <taxon>Dothideomycetes</taxon>
        <taxon>Dothideomycetidae</taxon>
        <taxon>Dothideales</taxon>
        <taxon>Saccotheciaceae</taxon>
        <taxon>Aureobasidium</taxon>
    </lineage>
</organism>
<feature type="region of interest" description="Disordered" evidence="1">
    <location>
        <begin position="273"/>
        <end position="296"/>
    </location>
</feature>
<dbReference type="GeneID" id="40749525"/>
<gene>
    <name evidence="2" type="ORF">M438DRAFT_358051</name>
</gene>
<dbReference type="RefSeq" id="XP_029757520.1">
    <property type="nucleotide sequence ID" value="XM_029907219.1"/>
</dbReference>
<evidence type="ECO:0000313" key="3">
    <source>
        <dbReference type="Proteomes" id="UP000030706"/>
    </source>
</evidence>
<evidence type="ECO:0000313" key="2">
    <source>
        <dbReference type="EMBL" id="KEQ81333.1"/>
    </source>
</evidence>
<proteinExistence type="predicted"/>
<dbReference type="EMBL" id="KL584992">
    <property type="protein sequence ID" value="KEQ81333.1"/>
    <property type="molecule type" value="Genomic_DNA"/>
</dbReference>
<keyword evidence="3" id="KW-1185">Reference proteome</keyword>
<protein>
    <submittedName>
        <fullName evidence="2">Uncharacterized protein</fullName>
    </submittedName>
</protein>